<dbReference type="PANTHER" id="PTHR35869">
    <property type="entry name" value="OUTER-MEMBRANE LIPOPROTEIN CARRIER PROTEIN"/>
    <property type="match status" value="1"/>
</dbReference>
<dbReference type="Gene3D" id="2.50.20.10">
    <property type="entry name" value="Lipoprotein localisation LolA/LolB/LppX"/>
    <property type="match status" value="1"/>
</dbReference>
<dbReference type="Pfam" id="PF03548">
    <property type="entry name" value="LolA"/>
    <property type="match status" value="1"/>
</dbReference>
<dbReference type="AlphaFoldDB" id="A0A0A8JZ14"/>
<dbReference type="InterPro" id="IPR029046">
    <property type="entry name" value="LolA/LolB/LppX"/>
</dbReference>
<dbReference type="HOGENOM" id="CLU_055272_2_0_5"/>
<dbReference type="EMBL" id="AP014648">
    <property type="protein sequence ID" value="BAQ15810.1"/>
    <property type="molecule type" value="Genomic_DNA"/>
</dbReference>
<organism evidence="3 4">
    <name type="scientific">Methyloceanibacter caenitepidi</name>
    <dbReference type="NCBI Taxonomy" id="1384459"/>
    <lineage>
        <taxon>Bacteria</taxon>
        <taxon>Pseudomonadati</taxon>
        <taxon>Pseudomonadota</taxon>
        <taxon>Alphaproteobacteria</taxon>
        <taxon>Hyphomicrobiales</taxon>
        <taxon>Hyphomicrobiaceae</taxon>
        <taxon>Methyloceanibacter</taxon>
    </lineage>
</organism>
<dbReference type="RefSeq" id="WP_082025399.1">
    <property type="nucleotide sequence ID" value="NZ_AP014648.1"/>
</dbReference>
<keyword evidence="3" id="KW-0449">Lipoprotein</keyword>
<dbReference type="STRING" id="1384459.GL4_0340"/>
<dbReference type="SUPFAM" id="SSF89392">
    <property type="entry name" value="Prokaryotic lipoproteins and lipoprotein localization factors"/>
    <property type="match status" value="1"/>
</dbReference>
<name>A0A0A8JZ14_9HYPH</name>
<gene>
    <name evidence="3" type="ORF">GL4_0340</name>
</gene>
<evidence type="ECO:0000313" key="4">
    <source>
        <dbReference type="Proteomes" id="UP000031643"/>
    </source>
</evidence>
<dbReference type="Proteomes" id="UP000031643">
    <property type="component" value="Chromosome"/>
</dbReference>
<evidence type="ECO:0000256" key="1">
    <source>
        <dbReference type="ARBA" id="ARBA00022729"/>
    </source>
</evidence>
<sequence>MTKGCAARAAAGLPIAFCLTMGLAYAEDSSTTVTKTPAQQPASHEALRPSIDQSVVPVESAAPVEEVVPPKIDEGADWQVAVEQAKGPTPLMGQQQAAAVSKINAYFNGMTSLEGNFNQTDASNNRSSGRFYVLRPGKIRFDYAPPSPLRIVADGHSLGIQDTSLKTVEKYPIKSTPFRLLLADTVDLGRDAKIVGVERDNGSLAITLEDRKGTAGHIRLLFKSGSALELEEWTITDAQGLTTRVTVDSLVRGRKKPPSFFTIKEKTNPFRMGG</sequence>
<dbReference type="CDD" id="cd16325">
    <property type="entry name" value="LolA"/>
    <property type="match status" value="1"/>
</dbReference>
<proteinExistence type="predicted"/>
<keyword evidence="1 2" id="KW-0732">Signal</keyword>
<feature type="signal peptide" evidence="2">
    <location>
        <begin position="1"/>
        <end position="26"/>
    </location>
</feature>
<keyword evidence="4" id="KW-1185">Reference proteome</keyword>
<feature type="chain" id="PRO_5002054326" evidence="2">
    <location>
        <begin position="27"/>
        <end position="274"/>
    </location>
</feature>
<protein>
    <submittedName>
        <fullName evidence="3">Outer membrane lipoprotein carrier protein LolA</fullName>
    </submittedName>
</protein>
<dbReference type="PANTHER" id="PTHR35869:SF1">
    <property type="entry name" value="OUTER-MEMBRANE LIPOPROTEIN CARRIER PROTEIN"/>
    <property type="match status" value="1"/>
</dbReference>
<evidence type="ECO:0000313" key="3">
    <source>
        <dbReference type="EMBL" id="BAQ15810.1"/>
    </source>
</evidence>
<dbReference type="KEGG" id="mcg:GL4_0340"/>
<evidence type="ECO:0000256" key="2">
    <source>
        <dbReference type="SAM" id="SignalP"/>
    </source>
</evidence>
<accession>A0A0A8JZ14</accession>
<dbReference type="InterPro" id="IPR004564">
    <property type="entry name" value="OM_lipoprot_carrier_LolA-like"/>
</dbReference>
<reference evidence="3 4" key="1">
    <citation type="submission" date="2014-09" db="EMBL/GenBank/DDBJ databases">
        <title>Genome sequencing of Methyloceanibacter caenitepidi Gela4.</title>
        <authorList>
            <person name="Takeuchi M."/>
            <person name="Susumu S."/>
            <person name="Kamagata Y."/>
            <person name="Oshima K."/>
            <person name="Hattori M."/>
            <person name="Iwasaki W."/>
        </authorList>
    </citation>
    <scope>NUCLEOTIDE SEQUENCE [LARGE SCALE GENOMIC DNA]</scope>
    <source>
        <strain evidence="3 4">Gela4</strain>
    </source>
</reference>
<dbReference type="OrthoDB" id="9800501at2"/>